<keyword evidence="5" id="KW-0325">Glycoprotein</keyword>
<feature type="domain" description="Chitin-binding type-2" evidence="7">
    <location>
        <begin position="257"/>
        <end position="311"/>
    </location>
</feature>
<evidence type="ECO:0000256" key="5">
    <source>
        <dbReference type="ARBA" id="ARBA00023180"/>
    </source>
</evidence>
<evidence type="ECO:0000256" key="2">
    <source>
        <dbReference type="ARBA" id="ARBA00022729"/>
    </source>
</evidence>
<keyword evidence="9" id="KW-1185">Reference proteome</keyword>
<feature type="domain" description="Chitin-binding type-2" evidence="7">
    <location>
        <begin position="33"/>
        <end position="87"/>
    </location>
</feature>
<evidence type="ECO:0000313" key="9">
    <source>
        <dbReference type="Proteomes" id="UP001059596"/>
    </source>
</evidence>
<dbReference type="InterPro" id="IPR036508">
    <property type="entry name" value="Chitin-bd_dom_sf"/>
</dbReference>
<feature type="domain" description="Chitin-binding type-2" evidence="7">
    <location>
        <begin position="201"/>
        <end position="255"/>
    </location>
</feature>
<dbReference type="PANTHER" id="PTHR23301">
    <property type="entry name" value="CHITIN BINDING PERITROPHIN-A"/>
    <property type="match status" value="1"/>
</dbReference>
<organism evidence="8 9">
    <name type="scientific">Drosophila gunungcola</name>
    <name type="common">fruit fly</name>
    <dbReference type="NCBI Taxonomy" id="103775"/>
    <lineage>
        <taxon>Eukaryota</taxon>
        <taxon>Metazoa</taxon>
        <taxon>Ecdysozoa</taxon>
        <taxon>Arthropoda</taxon>
        <taxon>Hexapoda</taxon>
        <taxon>Insecta</taxon>
        <taxon>Pterygota</taxon>
        <taxon>Neoptera</taxon>
        <taxon>Endopterygota</taxon>
        <taxon>Diptera</taxon>
        <taxon>Brachycera</taxon>
        <taxon>Muscomorpha</taxon>
        <taxon>Ephydroidea</taxon>
        <taxon>Drosophilidae</taxon>
        <taxon>Drosophila</taxon>
        <taxon>Sophophora</taxon>
    </lineage>
</organism>
<reference evidence="8" key="1">
    <citation type="journal article" date="2023" name="Genome Biol. Evol.">
        <title>Long-read-based Genome Assembly of Drosophila gunungcola Reveals Fewer Chemosensory Genes in Flower-breeding Species.</title>
        <authorList>
            <person name="Negi A."/>
            <person name="Liao B.Y."/>
            <person name="Yeh S.D."/>
        </authorList>
    </citation>
    <scope>NUCLEOTIDE SEQUENCE</scope>
    <source>
        <strain evidence="8">Sukarami</strain>
    </source>
</reference>
<dbReference type="SUPFAM" id="SSF57625">
    <property type="entry name" value="Invertebrate chitin-binding proteins"/>
    <property type="match status" value="10"/>
</dbReference>
<dbReference type="EMBL" id="JAMKOV010000001">
    <property type="protein sequence ID" value="KAI8045381.1"/>
    <property type="molecule type" value="Genomic_DNA"/>
</dbReference>
<dbReference type="Gene3D" id="2.170.140.10">
    <property type="entry name" value="Chitin binding domain"/>
    <property type="match status" value="6"/>
</dbReference>
<feature type="domain" description="Chitin-binding type-2" evidence="7">
    <location>
        <begin position="89"/>
        <end position="143"/>
    </location>
</feature>
<dbReference type="GO" id="GO:0008061">
    <property type="term" value="F:chitin binding"/>
    <property type="evidence" value="ECO:0007669"/>
    <property type="project" value="UniProtKB-KW"/>
</dbReference>
<dbReference type="InterPro" id="IPR002557">
    <property type="entry name" value="Chitin-bd_dom"/>
</dbReference>
<evidence type="ECO:0000256" key="4">
    <source>
        <dbReference type="ARBA" id="ARBA00023157"/>
    </source>
</evidence>
<gene>
    <name evidence="8" type="ORF">M5D96_001561</name>
</gene>
<evidence type="ECO:0000313" key="8">
    <source>
        <dbReference type="EMBL" id="KAI8045381.1"/>
    </source>
</evidence>
<dbReference type="GO" id="GO:0005576">
    <property type="term" value="C:extracellular region"/>
    <property type="evidence" value="ECO:0007669"/>
    <property type="project" value="InterPro"/>
</dbReference>
<dbReference type="AlphaFoldDB" id="A0A9Q0BV57"/>
<accession>A0A9Q0BV57</accession>
<feature type="domain" description="Chitin-binding type-2" evidence="7">
    <location>
        <begin position="145"/>
        <end position="199"/>
    </location>
</feature>
<dbReference type="SMART" id="SM00494">
    <property type="entry name" value="ChtBD2"/>
    <property type="match status" value="10"/>
</dbReference>
<keyword evidence="1" id="KW-0147">Chitin-binding</keyword>
<keyword evidence="3" id="KW-0677">Repeat</keyword>
<keyword evidence="2 6" id="KW-0732">Signal</keyword>
<proteinExistence type="predicted"/>
<dbReference type="PROSITE" id="PS50940">
    <property type="entry name" value="CHIT_BIND_II"/>
    <property type="match status" value="10"/>
</dbReference>
<dbReference type="OrthoDB" id="6020543at2759"/>
<feature type="signal peptide" evidence="6">
    <location>
        <begin position="1"/>
        <end position="27"/>
    </location>
</feature>
<feature type="domain" description="Chitin-binding type-2" evidence="7">
    <location>
        <begin position="727"/>
        <end position="781"/>
    </location>
</feature>
<dbReference type="PANTHER" id="PTHR23301:SF106">
    <property type="entry name" value="CHITIN-BINDING TYPE-2 DOMAIN-CONTAINING PROTEIN-RELATED"/>
    <property type="match status" value="1"/>
</dbReference>
<evidence type="ECO:0000259" key="7">
    <source>
        <dbReference type="PROSITE" id="PS50940"/>
    </source>
</evidence>
<name>A0A9Q0BV57_9MUSC</name>
<dbReference type="InterPro" id="IPR051940">
    <property type="entry name" value="Chitin_bind-dev_reg"/>
</dbReference>
<dbReference type="Proteomes" id="UP001059596">
    <property type="component" value="Chromosome 3R"/>
</dbReference>
<feature type="domain" description="Chitin-binding type-2" evidence="7">
    <location>
        <begin position="783"/>
        <end position="837"/>
    </location>
</feature>
<feature type="domain" description="Chitin-binding type-2" evidence="7">
    <location>
        <begin position="874"/>
        <end position="928"/>
    </location>
</feature>
<dbReference type="Pfam" id="PF01607">
    <property type="entry name" value="CBM_14"/>
    <property type="match status" value="9"/>
</dbReference>
<comment type="caution">
    <text evidence="8">The sequence shown here is derived from an EMBL/GenBank/DDBJ whole genome shotgun (WGS) entry which is preliminary data.</text>
</comment>
<feature type="chain" id="PRO_5040383432" description="Chitin-binding type-2 domain-containing protein" evidence="6">
    <location>
        <begin position="28"/>
        <end position="998"/>
    </location>
</feature>
<evidence type="ECO:0000256" key="6">
    <source>
        <dbReference type="SAM" id="SignalP"/>
    </source>
</evidence>
<keyword evidence="4" id="KW-1015">Disulfide bond</keyword>
<evidence type="ECO:0000256" key="1">
    <source>
        <dbReference type="ARBA" id="ARBA00022669"/>
    </source>
</evidence>
<evidence type="ECO:0000256" key="3">
    <source>
        <dbReference type="ARBA" id="ARBA00022737"/>
    </source>
</evidence>
<feature type="domain" description="Chitin-binding type-2" evidence="7">
    <location>
        <begin position="930"/>
        <end position="984"/>
    </location>
</feature>
<sequence length="998" mass="111187">MKLQRLRMIYHVGSLWALICLMHTSLASVIKDSIKCTEGSVAVDVDDCASYFQCLDDEAVHMSCPNGSYFEAKNEVCMVDEFDVCPTSRRKCFEGQLFEDFNDCAAYLMCSHGKLVMKRCPIGSYFNIISKSCRMDRRTLCTPEKKICLEGEITVDSEDCAGYLECVSGVVEKKKCPSGSFFEAIFKLCQVDENGVCSSASDQCSEGEVQVDPNNCAGYLSCQSGKLESKSCPSGSYFEPTYKTCIVDVNGVCVDAPAKCTEGELKLDPNNCAGYFKCIGGELVEYQCPAGTYYDLNLEACLVDSEGACVTTIKLCTEGVREEDPQDCGAYKQCIRGEVEYLKCDSGRYFNVTQQDCLFDGGQVCKKSEEKYKSEYTASTVADIHQQTGSTVAELYHNTKSTVGDMHQQTGSTLPDFRLQTQSTVVELNQSTESTTENLHPHTGSTVGDFLQYTENTVHDFHQYSDSSVTEFSHNTDINRFQSTESTTTNLYQYTESTVGYFHQYIENTVADFYHQTGSTVGQQTGSTVDEINQSSESTTENLHPYTESTIGYFAQYTESTVTDFPIHTESTVDLHQFTETSTDNFPQFTYGNFLQYSESTVADLDQQAGSTVDEFIHSTESTTKNLHQYTENTGYYTDSTVADFHQYAESTVTELNNFTESTTDNLDQYTESTIGIVDEVDQYKEISIENLEVAVVGLPSTDAILQTFTSNITCVMDVNGVCVDPLAKCTTGQKKLDPNNCAGYLLCTDEGQKEELCPSGFYFDTNLNGCFVDSRALCITNIKFCIEGVREQDPQDCAGYRQCIRGQVESRRCPFGSYFNVAERDCLPDEHKVCVKTQDNSLSDLQSSDSDQQVFLPDQTCVLDSNGLCADPLPKCREGQLKLDPNNCAGYMICIDGVLRAELCPTGSYYESEFNACLVDRRGICVTNIEICDEGLREEDPHDCAGYRECIRGEVQNLKCPSGSYFSVLQRDCLIDLDEVCVNTGFKYYENYLLHQY</sequence>
<protein>
    <recommendedName>
        <fullName evidence="7">Chitin-binding type-2 domain-containing protein</fullName>
    </recommendedName>
</protein>
<feature type="domain" description="Chitin-binding type-2" evidence="7">
    <location>
        <begin position="313"/>
        <end position="367"/>
    </location>
</feature>